<comment type="caution">
    <text evidence="1">The sequence shown here is derived from an EMBL/GenBank/DDBJ whole genome shotgun (WGS) entry which is preliminary data.</text>
</comment>
<organism evidence="1">
    <name type="scientific">uncultured bacterium</name>
    <name type="common">gcode 4</name>
    <dbReference type="NCBI Taxonomy" id="1234023"/>
    <lineage>
        <taxon>Bacteria</taxon>
        <taxon>environmental samples</taxon>
    </lineage>
</organism>
<proteinExistence type="predicted"/>
<gene>
    <name evidence="1" type="ORF">ACD_80C00207G0001</name>
</gene>
<dbReference type="Gene3D" id="1.10.10.10">
    <property type="entry name" value="Winged helix-like DNA-binding domain superfamily/Winged helix DNA-binding domain"/>
    <property type="match status" value="1"/>
</dbReference>
<feature type="non-terminal residue" evidence="1">
    <location>
        <position position="56"/>
    </location>
</feature>
<dbReference type="EMBL" id="AMFJ01036214">
    <property type="protein sequence ID" value="EKD24559.1"/>
    <property type="molecule type" value="Genomic_DNA"/>
</dbReference>
<evidence type="ECO:0000313" key="1">
    <source>
        <dbReference type="EMBL" id="EKD24559.1"/>
    </source>
</evidence>
<dbReference type="AlphaFoldDB" id="K1YGU0"/>
<name>K1YGU0_9BACT</name>
<sequence>MEHEKKLQEARMRLIETGGRTSQDLGTGRIVGQILIYLYLREDESSLDGIAEDLGL</sequence>
<protein>
    <submittedName>
        <fullName evidence="1">Uncharacterized protein</fullName>
    </submittedName>
</protein>
<accession>K1YGU0</accession>
<reference evidence="1" key="1">
    <citation type="journal article" date="2012" name="Science">
        <title>Fermentation, hydrogen, and sulfur metabolism in multiple uncultivated bacterial phyla.</title>
        <authorList>
            <person name="Wrighton K.C."/>
            <person name="Thomas B.C."/>
            <person name="Sharon I."/>
            <person name="Miller C.S."/>
            <person name="Castelle C.J."/>
            <person name="VerBerkmoes N.C."/>
            <person name="Wilkins M.J."/>
            <person name="Hettich R.L."/>
            <person name="Lipton M.S."/>
            <person name="Williams K.H."/>
            <person name="Long P.E."/>
            <person name="Banfield J.F."/>
        </authorList>
    </citation>
    <scope>NUCLEOTIDE SEQUENCE [LARGE SCALE GENOMIC DNA]</scope>
</reference>
<dbReference type="InterPro" id="IPR036388">
    <property type="entry name" value="WH-like_DNA-bd_sf"/>
</dbReference>